<feature type="region of interest" description="Disordered" evidence="2">
    <location>
        <begin position="662"/>
        <end position="732"/>
    </location>
</feature>
<proteinExistence type="predicted"/>
<organism evidence="4 5">
    <name type="scientific">Trichoderma citrinoviride</name>
    <dbReference type="NCBI Taxonomy" id="58853"/>
    <lineage>
        <taxon>Eukaryota</taxon>
        <taxon>Fungi</taxon>
        <taxon>Dikarya</taxon>
        <taxon>Ascomycota</taxon>
        <taxon>Pezizomycotina</taxon>
        <taxon>Sordariomycetes</taxon>
        <taxon>Hypocreomycetidae</taxon>
        <taxon>Hypocreales</taxon>
        <taxon>Hypocreaceae</taxon>
        <taxon>Trichoderma</taxon>
    </lineage>
</organism>
<reference evidence="5" key="1">
    <citation type="submission" date="2016-07" db="EMBL/GenBank/DDBJ databases">
        <title>Multiple horizontal gene transfer events from other fungi enriched the ability of initially mycotrophic Trichoderma (Ascomycota) to feed on dead plant biomass.</title>
        <authorList>
            <consortium name="DOE Joint Genome Institute"/>
            <person name="Atanasova L."/>
            <person name="Chenthamara K."/>
            <person name="Zhang J."/>
            <person name="Grujic M."/>
            <person name="Henrissat B."/>
            <person name="Kuo A."/>
            <person name="Aerts A."/>
            <person name="Salamov A."/>
            <person name="Lipzen A."/>
            <person name="Labutti K."/>
            <person name="Barry K."/>
            <person name="Miao Y."/>
            <person name="Rahimi M.J."/>
            <person name="Shen Q."/>
            <person name="Grigoriev I.V."/>
            <person name="Kubicek C.P."/>
            <person name="Druzhinina I.S."/>
        </authorList>
    </citation>
    <scope>NUCLEOTIDE SEQUENCE [LARGE SCALE GENOMIC DNA]</scope>
    <source>
        <strain evidence="5">TUCIM 6016</strain>
    </source>
</reference>
<keyword evidence="5" id="KW-1185">Reference proteome</keyword>
<accession>A0A2T4BDP1</accession>
<evidence type="ECO:0000313" key="4">
    <source>
        <dbReference type="EMBL" id="PTB67452.1"/>
    </source>
</evidence>
<feature type="compositionally biased region" description="Basic and acidic residues" evidence="2">
    <location>
        <begin position="607"/>
        <end position="618"/>
    </location>
</feature>
<dbReference type="Pfam" id="PF00566">
    <property type="entry name" value="RabGAP-TBC"/>
    <property type="match status" value="1"/>
</dbReference>
<dbReference type="FunFam" id="1.10.472.80:FF:000038">
    <property type="entry name" value="TBC1 domain family member 5"/>
    <property type="match status" value="1"/>
</dbReference>
<dbReference type="FunFam" id="1.10.8.270:FF:000031">
    <property type="entry name" value="TBC1 domain family member 5"/>
    <property type="match status" value="1"/>
</dbReference>
<dbReference type="RefSeq" id="XP_024750772.1">
    <property type="nucleotide sequence ID" value="XM_024895095.1"/>
</dbReference>
<name>A0A2T4BDP1_9HYPO</name>
<evidence type="ECO:0000259" key="3">
    <source>
        <dbReference type="PROSITE" id="PS50086"/>
    </source>
</evidence>
<dbReference type="PROSITE" id="PS50086">
    <property type="entry name" value="TBC_RABGAP"/>
    <property type="match status" value="1"/>
</dbReference>
<evidence type="ECO:0000256" key="2">
    <source>
        <dbReference type="SAM" id="MobiDB-lite"/>
    </source>
</evidence>
<dbReference type="InterPro" id="IPR000195">
    <property type="entry name" value="Rab-GAP-TBC_dom"/>
</dbReference>
<dbReference type="InterPro" id="IPR035969">
    <property type="entry name" value="Rab-GAP_TBC_sf"/>
</dbReference>
<protein>
    <submittedName>
        <fullName evidence="4">RabGAP/TBC</fullName>
    </submittedName>
</protein>
<dbReference type="PANTHER" id="PTHR22957:SF337">
    <property type="entry name" value="TBC1 DOMAIN FAMILY MEMBER 5"/>
    <property type="match status" value="1"/>
</dbReference>
<dbReference type="PANTHER" id="PTHR22957">
    <property type="entry name" value="TBC1 DOMAIN FAMILY MEMBER GTPASE-ACTIVATING PROTEIN"/>
    <property type="match status" value="1"/>
</dbReference>
<dbReference type="SUPFAM" id="SSF47923">
    <property type="entry name" value="Ypt/Rab-GAP domain of gyp1p"/>
    <property type="match status" value="2"/>
</dbReference>
<dbReference type="Gene3D" id="1.10.8.270">
    <property type="entry name" value="putative rabgap domain of human tbc1 domain family member 14 like domains"/>
    <property type="match status" value="1"/>
</dbReference>
<dbReference type="EMBL" id="KZ680211">
    <property type="protein sequence ID" value="PTB67452.1"/>
    <property type="molecule type" value="Genomic_DNA"/>
</dbReference>
<dbReference type="AlphaFoldDB" id="A0A2T4BDP1"/>
<dbReference type="SMART" id="SM00164">
    <property type="entry name" value="TBC"/>
    <property type="match status" value="1"/>
</dbReference>
<dbReference type="Gene3D" id="1.10.472.80">
    <property type="entry name" value="Ypt/Rab-GAP domain of gyp1p, domain 3"/>
    <property type="match status" value="1"/>
</dbReference>
<keyword evidence="1" id="KW-0343">GTPase activation</keyword>
<gene>
    <name evidence="4" type="ORF">BBK36DRAFT_1167850</name>
</gene>
<evidence type="ECO:0000313" key="5">
    <source>
        <dbReference type="Proteomes" id="UP000241546"/>
    </source>
</evidence>
<dbReference type="GO" id="GO:0005096">
    <property type="term" value="F:GTPase activator activity"/>
    <property type="evidence" value="ECO:0007669"/>
    <property type="project" value="UniProtKB-KW"/>
</dbReference>
<dbReference type="OrthoDB" id="27140at2759"/>
<dbReference type="Proteomes" id="UP000241546">
    <property type="component" value="Unassembled WGS sequence"/>
</dbReference>
<evidence type="ECO:0000256" key="1">
    <source>
        <dbReference type="ARBA" id="ARBA00022468"/>
    </source>
</evidence>
<feature type="compositionally biased region" description="Basic and acidic residues" evidence="2">
    <location>
        <begin position="563"/>
        <end position="573"/>
    </location>
</feature>
<feature type="domain" description="Rab-GAP TBC" evidence="3">
    <location>
        <begin position="36"/>
        <end position="310"/>
    </location>
</feature>
<feature type="compositionally biased region" description="Polar residues" evidence="2">
    <location>
        <begin position="582"/>
        <end position="594"/>
    </location>
</feature>
<feature type="region of interest" description="Disordered" evidence="2">
    <location>
        <begin position="552"/>
        <end position="621"/>
    </location>
</feature>
<sequence length="732" mass="81373">MRSLAETQARWQATQAHCASVDELRDAVRYNGPSSPCLSGCRSVCWKVFLLSKDGEASWSQSLRQKRELYSERRDHFLKFINHPEALAELTIDPLADDPKSPWNTVREDEVIRAEILQDVQRLPDEANYHEDYMQRMILDILFIYCKVNPSRGGYRQGMHEVLAPIVHVVEQDALDRASISASDAESSVDELMLETIDRSFIEHDAFVLFSQLMEHAQSFYEVKDVPDSNSSADVPSPARFPEQSSAIVERSRFIHEVCLQKVDPELAAHLTSIEILPQIFLIRWIRLLFSREFPFNQFLVLWDTIFAVDPSLDLIDLICCAMLLRIRWQLLESEYSLCLQLLLKYPPPDQLHGPQTFVDDALYLRDHMNAAGGAALIKRYSGKIPKTLKSPEPAERIGSPSSGFESLRRKGFGLRSPIRSPSKFLQQQGGVENMIQGVIEKSEKLGINQALRDAVGEIKRNMQGLNEGLSSPSPRVAMADAGAAKALAVMQRRNEQLASLLEETVLSLRALSLSNLEDKARSLDTIEVAAAKVQFVQIYLQDATMDIPMIDSPTAEAMPSGVEKREGKETKRVPTAGKENQPLSPVSPDTNTPAPAPAKTISALDQVKKPAEVKDPLSDSVEVTSKDAMNEGVLSEISLNARPAAPIPARSTIAQSSFSWMLEPDESGPLKTPPIGKSPVSQQKRRGNNASREKNAFLFGEGPAELDERDPLGSGDIFGLEPIESTQRAKE</sequence>
<dbReference type="GeneID" id="36603213"/>